<proteinExistence type="predicted"/>
<dbReference type="Proteomes" id="UP001066276">
    <property type="component" value="Chromosome 1_2"/>
</dbReference>
<dbReference type="AlphaFoldDB" id="A0AAV7VX98"/>
<sequence length="122" mass="13370">MVSAPSSCEPLIIAHRCTANSNSIQTVPRNRQQSHVCLHRQPQTSAAVTLPPHASSNPEARPFSGFAQIIDGSGQNLLGSDSGVRFRYTECVRSFQTRTTGSQLALIQKSQNRRYFQDGGRV</sequence>
<keyword evidence="2" id="KW-1185">Reference proteome</keyword>
<accession>A0AAV7VX98</accession>
<evidence type="ECO:0000313" key="1">
    <source>
        <dbReference type="EMBL" id="KAJ1206330.1"/>
    </source>
</evidence>
<comment type="caution">
    <text evidence="1">The sequence shown here is derived from an EMBL/GenBank/DDBJ whole genome shotgun (WGS) entry which is preliminary data.</text>
</comment>
<organism evidence="1 2">
    <name type="scientific">Pleurodeles waltl</name>
    <name type="common">Iberian ribbed newt</name>
    <dbReference type="NCBI Taxonomy" id="8319"/>
    <lineage>
        <taxon>Eukaryota</taxon>
        <taxon>Metazoa</taxon>
        <taxon>Chordata</taxon>
        <taxon>Craniata</taxon>
        <taxon>Vertebrata</taxon>
        <taxon>Euteleostomi</taxon>
        <taxon>Amphibia</taxon>
        <taxon>Batrachia</taxon>
        <taxon>Caudata</taxon>
        <taxon>Salamandroidea</taxon>
        <taxon>Salamandridae</taxon>
        <taxon>Pleurodelinae</taxon>
        <taxon>Pleurodeles</taxon>
    </lineage>
</organism>
<protein>
    <submittedName>
        <fullName evidence="1">Uncharacterized protein</fullName>
    </submittedName>
</protein>
<name>A0AAV7VX98_PLEWA</name>
<gene>
    <name evidence="1" type="ORF">NDU88_001737</name>
</gene>
<evidence type="ECO:0000313" key="2">
    <source>
        <dbReference type="Proteomes" id="UP001066276"/>
    </source>
</evidence>
<dbReference type="EMBL" id="JANPWB010000002">
    <property type="protein sequence ID" value="KAJ1206330.1"/>
    <property type="molecule type" value="Genomic_DNA"/>
</dbReference>
<reference evidence="1" key="1">
    <citation type="journal article" date="2022" name="bioRxiv">
        <title>Sequencing and chromosome-scale assembly of the giantPleurodeles waltlgenome.</title>
        <authorList>
            <person name="Brown T."/>
            <person name="Elewa A."/>
            <person name="Iarovenko S."/>
            <person name="Subramanian E."/>
            <person name="Araus A.J."/>
            <person name="Petzold A."/>
            <person name="Susuki M."/>
            <person name="Suzuki K.-i.T."/>
            <person name="Hayashi T."/>
            <person name="Toyoda A."/>
            <person name="Oliveira C."/>
            <person name="Osipova E."/>
            <person name="Leigh N.D."/>
            <person name="Simon A."/>
            <person name="Yun M.H."/>
        </authorList>
    </citation>
    <scope>NUCLEOTIDE SEQUENCE</scope>
    <source>
        <strain evidence="1">20211129_DDA</strain>
        <tissue evidence="1">Liver</tissue>
    </source>
</reference>